<dbReference type="EMBL" id="CP009268">
    <property type="protein sequence ID" value="AJA53491.1"/>
    <property type="molecule type" value="Genomic_DNA"/>
</dbReference>
<feature type="transmembrane region" description="Helical" evidence="1">
    <location>
        <begin position="185"/>
        <end position="205"/>
    </location>
</feature>
<protein>
    <submittedName>
        <fullName evidence="2">Putative membrane-bound metal-dependent hydrolase DUF457</fullName>
    </submittedName>
</protein>
<evidence type="ECO:0000313" key="2">
    <source>
        <dbReference type="EMBL" id="AJA53491.1"/>
    </source>
</evidence>
<dbReference type="GeneID" id="93075543"/>
<feature type="transmembrane region" description="Helical" evidence="1">
    <location>
        <begin position="121"/>
        <end position="145"/>
    </location>
</feature>
<dbReference type="AlphaFoldDB" id="A0A0H3JAF5"/>
<dbReference type="Proteomes" id="UP000028042">
    <property type="component" value="Unassembled WGS sequence"/>
</dbReference>
<dbReference type="Pfam" id="PF04307">
    <property type="entry name" value="YdjM"/>
    <property type="match status" value="1"/>
</dbReference>
<name>A0A0H3JAF5_CLOPA</name>
<dbReference type="KEGG" id="cpae:CPAST_c34410"/>
<dbReference type="KEGG" id="cpat:CLPA_c34410"/>
<proteinExistence type="predicted"/>
<dbReference type="InterPro" id="IPR007404">
    <property type="entry name" value="YdjM-like"/>
</dbReference>
<reference evidence="3" key="2">
    <citation type="submission" date="2015-10" db="EMBL/GenBank/DDBJ databases">
        <title>Improved Draft Genome Sequence of Clostridium pasteurianum Strain ATCC 6013 (DSM 525) Using a Hybrid Next-Generation Sequencing Approach.</title>
        <authorList>
            <person name="Pyne M.E."/>
            <person name="Utturkar S.M."/>
            <person name="Brown S.D."/>
            <person name="Moo-Young M."/>
            <person name="Chung D.A."/>
            <person name="Chou P.C."/>
        </authorList>
    </citation>
    <scope>NUCLEOTIDE SEQUENCE</scope>
    <source>
        <strain evidence="3">ATCC 6013</strain>
    </source>
</reference>
<organism evidence="2 5">
    <name type="scientific">Clostridium pasteurianum DSM 525 = ATCC 6013</name>
    <dbReference type="NCBI Taxonomy" id="1262449"/>
    <lineage>
        <taxon>Bacteria</taxon>
        <taxon>Bacillati</taxon>
        <taxon>Bacillota</taxon>
        <taxon>Clostridia</taxon>
        <taxon>Eubacteriales</taxon>
        <taxon>Clostridiaceae</taxon>
        <taxon>Clostridium</taxon>
    </lineage>
</organism>
<feature type="transmembrane region" description="Helical" evidence="1">
    <location>
        <begin position="53"/>
        <end position="71"/>
    </location>
</feature>
<evidence type="ECO:0000256" key="1">
    <source>
        <dbReference type="SAM" id="Phobius"/>
    </source>
</evidence>
<keyword evidence="1" id="KW-0472">Membrane</keyword>
<keyword evidence="5" id="KW-1185">Reference proteome</keyword>
<accession>A0A0H3JAF5</accession>
<reference evidence="3 4" key="3">
    <citation type="journal article" name="Genome Announc.">
        <title>Improved Draft Genome Sequence of Clostridium pasteurianum Strain ATCC 6013 (DSM 525) Using a Hybrid Next-Generation Sequencing Approach.</title>
        <authorList>
            <person name="Pyne M.E."/>
            <person name="Utturkar S."/>
            <person name="Brown S.D."/>
            <person name="Moo-Young M."/>
            <person name="Chung D.A."/>
            <person name="Chou C.P."/>
        </authorList>
    </citation>
    <scope>NUCLEOTIDE SEQUENCE [LARGE SCALE GENOMIC DNA]</scope>
    <source>
        <strain evidence="3 4">ATCC 6013</strain>
    </source>
</reference>
<dbReference type="EMBL" id="JPGY02000001">
    <property type="protein sequence ID" value="KRU14484.1"/>
    <property type="molecule type" value="Genomic_DNA"/>
</dbReference>
<feature type="transmembrane region" description="Helical" evidence="1">
    <location>
        <begin position="91"/>
        <end position="109"/>
    </location>
</feature>
<dbReference type="eggNOG" id="COG1988">
    <property type="taxonomic scope" value="Bacteria"/>
</dbReference>
<gene>
    <name evidence="2" type="ORF">CLPA_c34410</name>
    <name evidence="3" type="ORF">CP6013_03742</name>
</gene>
<dbReference type="GO" id="GO:0016787">
    <property type="term" value="F:hydrolase activity"/>
    <property type="evidence" value="ECO:0007669"/>
    <property type="project" value="UniProtKB-KW"/>
</dbReference>
<evidence type="ECO:0000313" key="3">
    <source>
        <dbReference type="EMBL" id="KRU14484.1"/>
    </source>
</evidence>
<keyword evidence="2" id="KW-0378">Hydrolase</keyword>
<dbReference type="PATRIC" id="fig|1262449.3.peg.2616"/>
<keyword evidence="1" id="KW-1133">Transmembrane helix</keyword>
<dbReference type="Proteomes" id="UP000030905">
    <property type="component" value="Chromosome"/>
</dbReference>
<evidence type="ECO:0000313" key="5">
    <source>
        <dbReference type="Proteomes" id="UP000030905"/>
    </source>
</evidence>
<sequence>MTGKTHAAVGICSAAFILVPKVDIKTALIGLGFCIIGSYATDADLKRSKAGHIISDAVHAISILTLLYLLLTYKFHYNIWDLLGINMPGKLKILGVVLIVGSIILGRITGHRKYMHSLIGLAIMTLGVWLIAGGFAVWFGLGYALHMIVDLLNEKPEDLLFPLPIGRVCFSIVKSRGTVNSALSTIAYVGFTCKIISIYNINYLYNIFIK</sequence>
<evidence type="ECO:0000313" key="4">
    <source>
        <dbReference type="Proteomes" id="UP000028042"/>
    </source>
</evidence>
<reference evidence="2 5" key="1">
    <citation type="journal article" date="2015" name="Genome Announc.">
        <title>Complete Genome Sequence of the Nitrogen-Fixing and Solvent-Producing Clostridium pasteurianum DSM 525.</title>
        <authorList>
            <person name="Poehlein A."/>
            <person name="Grosse-Honebrink A."/>
            <person name="Zhang Y."/>
            <person name="Minton N.P."/>
            <person name="Daniel R."/>
        </authorList>
    </citation>
    <scope>NUCLEOTIDE SEQUENCE [LARGE SCALE GENOMIC DNA]</scope>
    <source>
        <strain evidence="2">DSM 525</strain>
        <strain evidence="5">DSM 525 / ATCC 6013</strain>
    </source>
</reference>
<dbReference type="RefSeq" id="WP_003445997.1">
    <property type="nucleotide sequence ID" value="NZ_ANZB01000008.1"/>
</dbReference>
<keyword evidence="1" id="KW-0812">Transmembrane</keyword>
<feature type="transmembrane region" description="Helical" evidence="1">
    <location>
        <begin position="24"/>
        <end position="41"/>
    </location>
</feature>